<dbReference type="EMBL" id="HBUF01285463">
    <property type="protein sequence ID" value="CAG6688185.1"/>
    <property type="molecule type" value="Transcribed_RNA"/>
</dbReference>
<sequence length="168" mass="19180">MKLTQHFLLVVAFCALSIAHAQDDYDPDDYIDDDDNTTTTTAIPTEQSITTTNGSFTVEPTTEDPDFKFDDDDYLPQEAPSVSTSMRRNNQGVCLKDQTVRVMTKCLFKKCATKPRCSKAQIMNQIRRFIHEKDVKSWWIKLAKCLHVRVSLKTVSVFTKCYLMAIPT</sequence>
<feature type="signal peptide" evidence="1">
    <location>
        <begin position="1"/>
        <end position="21"/>
    </location>
</feature>
<accession>A0A8D8TKD9</accession>
<proteinExistence type="predicted"/>
<protein>
    <submittedName>
        <fullName evidence="2">Uncharacterized protein</fullName>
    </submittedName>
</protein>
<dbReference type="EMBL" id="HBUF01285462">
    <property type="protein sequence ID" value="CAG6688184.1"/>
    <property type="molecule type" value="Transcribed_RNA"/>
</dbReference>
<evidence type="ECO:0000256" key="1">
    <source>
        <dbReference type="SAM" id="SignalP"/>
    </source>
</evidence>
<feature type="chain" id="PRO_5036262101" evidence="1">
    <location>
        <begin position="22"/>
        <end position="168"/>
    </location>
</feature>
<name>A0A8D8TKD9_9HEMI</name>
<reference evidence="2" key="1">
    <citation type="submission" date="2021-05" db="EMBL/GenBank/DDBJ databases">
        <authorList>
            <person name="Alioto T."/>
            <person name="Alioto T."/>
            <person name="Gomez Garrido J."/>
        </authorList>
    </citation>
    <scope>NUCLEOTIDE SEQUENCE</scope>
</reference>
<keyword evidence="1" id="KW-0732">Signal</keyword>
<dbReference type="AlphaFoldDB" id="A0A8D8TKD9"/>
<organism evidence="2">
    <name type="scientific">Cacopsylla melanoneura</name>
    <dbReference type="NCBI Taxonomy" id="428564"/>
    <lineage>
        <taxon>Eukaryota</taxon>
        <taxon>Metazoa</taxon>
        <taxon>Ecdysozoa</taxon>
        <taxon>Arthropoda</taxon>
        <taxon>Hexapoda</taxon>
        <taxon>Insecta</taxon>
        <taxon>Pterygota</taxon>
        <taxon>Neoptera</taxon>
        <taxon>Paraneoptera</taxon>
        <taxon>Hemiptera</taxon>
        <taxon>Sternorrhyncha</taxon>
        <taxon>Psylloidea</taxon>
        <taxon>Psyllidae</taxon>
        <taxon>Psyllinae</taxon>
        <taxon>Cacopsylla</taxon>
    </lineage>
</organism>
<evidence type="ECO:0000313" key="2">
    <source>
        <dbReference type="EMBL" id="CAG6688184.1"/>
    </source>
</evidence>